<dbReference type="Proteomes" id="UP001642540">
    <property type="component" value="Unassembled WGS sequence"/>
</dbReference>
<evidence type="ECO:0000256" key="7">
    <source>
        <dbReference type="ARBA" id="ARBA00023180"/>
    </source>
</evidence>
<comment type="caution">
    <text evidence="9">The sequence shown here is derived from an EMBL/GenBank/DDBJ whole genome shotgun (WGS) entry which is preliminary data.</text>
</comment>
<dbReference type="PANTHER" id="PTHR42643">
    <property type="entry name" value="IONOTROPIC RECEPTOR 20A-RELATED"/>
    <property type="match status" value="1"/>
</dbReference>
<keyword evidence="6" id="KW-0675">Receptor</keyword>
<name>A0ABP1PSZ4_9HEXA</name>
<feature type="transmembrane region" description="Helical" evidence="8">
    <location>
        <begin position="352"/>
        <end position="369"/>
    </location>
</feature>
<evidence type="ECO:0000256" key="8">
    <source>
        <dbReference type="SAM" id="Phobius"/>
    </source>
</evidence>
<gene>
    <name evidence="9" type="ORF">ODALV1_LOCUS3405</name>
</gene>
<evidence type="ECO:0000256" key="2">
    <source>
        <dbReference type="ARBA" id="ARBA00022475"/>
    </source>
</evidence>
<keyword evidence="10" id="KW-1185">Reference proteome</keyword>
<organism evidence="9 10">
    <name type="scientific">Orchesella dallaii</name>
    <dbReference type="NCBI Taxonomy" id="48710"/>
    <lineage>
        <taxon>Eukaryota</taxon>
        <taxon>Metazoa</taxon>
        <taxon>Ecdysozoa</taxon>
        <taxon>Arthropoda</taxon>
        <taxon>Hexapoda</taxon>
        <taxon>Collembola</taxon>
        <taxon>Entomobryomorpha</taxon>
        <taxon>Entomobryoidea</taxon>
        <taxon>Orchesellidae</taxon>
        <taxon>Orchesellinae</taxon>
        <taxon>Orchesella</taxon>
    </lineage>
</organism>
<dbReference type="EMBL" id="CAXLJM020000011">
    <property type="protein sequence ID" value="CAL8076240.1"/>
    <property type="molecule type" value="Genomic_DNA"/>
</dbReference>
<keyword evidence="2" id="KW-1003">Cell membrane</keyword>
<evidence type="ECO:0000313" key="9">
    <source>
        <dbReference type="EMBL" id="CAL8076240.1"/>
    </source>
</evidence>
<evidence type="ECO:0000256" key="1">
    <source>
        <dbReference type="ARBA" id="ARBA00004651"/>
    </source>
</evidence>
<feature type="transmembrane region" description="Helical" evidence="8">
    <location>
        <begin position="664"/>
        <end position="683"/>
    </location>
</feature>
<comment type="subcellular location">
    <subcellularLocation>
        <location evidence="1">Cell membrane</location>
        <topology evidence="1">Multi-pass membrane protein</topology>
    </subcellularLocation>
</comment>
<evidence type="ECO:0000313" key="10">
    <source>
        <dbReference type="Proteomes" id="UP001642540"/>
    </source>
</evidence>
<keyword evidence="5 8" id="KW-0472">Membrane</keyword>
<keyword evidence="3 8" id="KW-0812">Transmembrane</keyword>
<evidence type="ECO:0000256" key="3">
    <source>
        <dbReference type="ARBA" id="ARBA00022692"/>
    </source>
</evidence>
<protein>
    <recommendedName>
        <fullName evidence="11">Meckelin</fullName>
    </recommendedName>
</protein>
<dbReference type="PANTHER" id="PTHR42643:SF24">
    <property type="entry name" value="IONOTROPIC RECEPTOR 60A"/>
    <property type="match status" value="1"/>
</dbReference>
<evidence type="ECO:0008006" key="11">
    <source>
        <dbReference type="Google" id="ProtNLM"/>
    </source>
</evidence>
<accession>A0ABP1PSZ4</accession>
<proteinExistence type="predicted"/>
<evidence type="ECO:0000256" key="4">
    <source>
        <dbReference type="ARBA" id="ARBA00022989"/>
    </source>
</evidence>
<keyword evidence="7" id="KW-0325">Glycoprotein</keyword>
<evidence type="ECO:0000256" key="6">
    <source>
        <dbReference type="ARBA" id="ARBA00023170"/>
    </source>
</evidence>
<dbReference type="InterPro" id="IPR052192">
    <property type="entry name" value="Insect_Ionotropic_Sensory_Rcpt"/>
</dbReference>
<dbReference type="Gene3D" id="1.10.287.70">
    <property type="match status" value="1"/>
</dbReference>
<keyword evidence="4 8" id="KW-1133">Transmembrane helix</keyword>
<sequence length="708" mass="82552">MAGFNSYWSFFDIFLKCTVYFSRLENSWPDLHNSISEKCTRFQCVTLQTSEKNVTARISRLENGTDAKLLQDWSSSDFQDLIPIYRKVFLSQKFQTVCSVQLVSVEANYQHEEVGFRHPDNNLFEIEIYSARPSIRDYILLPIHFTKNDSTKIPTIPGPTYTTSKIIVLNSDYEVPFIACLTCYDDDDSVPYIARPKHGLAHLKRLPLKKFRFTPKSLEEIDKLWLYYHSNQINKIVNEKYVVKYNNIYHDAACTQSTEFSLVYHRNERDCLKDIIFNFYNISGDIRRQEQRHSPLGYEYISAKRGLHARKGLAILANSGIRFHGIRYVMINRADGKHVGNDLFLLLSPFKIYDWIVISASLICISLILKVTGYQHQVLFWIFASLLEQGDWINRYINWKNKHLVIFWLFTALIIRNIYTSDIYSCLTMKLDPTDMPKNMYDLLFNHNLPLLTGSAAKNLISDALNRDGNFHGVETYRKIYNSLNATLLSVMVLSDPKEVLEGIGKGMPLEIRRSWNPELKMEKEIKWSRFALLYHTSIFEGNILFFKPAISAYADSTLYNNNEEPILTIPRVWYWKCRFFFSFTFERALQALDESGIMKWHEKQLAVFSQKIQLEEVKYYVGTKNLDYSPILFASFIISKRYSSSEMYGEEAEVSGVEMLDCVVAWSAYGLMLAVTIVSFIIERSVFLMNTLMLELCLKLQFNFFDV</sequence>
<evidence type="ECO:0000256" key="5">
    <source>
        <dbReference type="ARBA" id="ARBA00023136"/>
    </source>
</evidence>
<reference evidence="9 10" key="1">
    <citation type="submission" date="2024-08" db="EMBL/GenBank/DDBJ databases">
        <authorList>
            <person name="Cucini C."/>
            <person name="Frati F."/>
        </authorList>
    </citation>
    <scope>NUCLEOTIDE SEQUENCE [LARGE SCALE GENOMIC DNA]</scope>
</reference>
<feature type="transmembrane region" description="Helical" evidence="8">
    <location>
        <begin position="403"/>
        <end position="419"/>
    </location>
</feature>